<dbReference type="RefSeq" id="WP_013688651.1">
    <property type="nucleotide sequence ID" value="NC_015321.1"/>
</dbReference>
<evidence type="ECO:0000313" key="1">
    <source>
        <dbReference type="EMBL" id="AEA45893.1"/>
    </source>
</evidence>
<dbReference type="HOGENOM" id="CLU_1259886_0_0_10"/>
<protein>
    <recommendedName>
        <fullName evidence="3">DUF2490 domain-containing protein</fullName>
    </recommendedName>
</protein>
<name>F2IHT4_FLUTR</name>
<sequence>MKMILMGNLFLYCAVCFGQDKYTTNTWLLSQFRLDFKRYLHVVELGHRRQDSFFNNHRQSLFRYTLSYQANSKRTGFGGGIASFIHERKEARGLETEIRPFLQVTQLFPLKNKQFQLRLRNEFRFFDGSTKDQNRMRFQVLFSHSLISEFNTKLVYFSEWFYICGNVKPWEWRGGISIQQKVCKKWKLGAGYIYQNNESGAIRNIHIIQVSGIYELLLN</sequence>
<dbReference type="TCDB" id="1.B.81.1.13">
    <property type="family name" value="the duf2490 putative beta barrel porin (duf2490) family"/>
</dbReference>
<dbReference type="Pfam" id="PF10677">
    <property type="entry name" value="DUF2490"/>
    <property type="match status" value="1"/>
</dbReference>
<dbReference type="Proteomes" id="UP000007463">
    <property type="component" value="Chromosome"/>
</dbReference>
<dbReference type="STRING" id="755732.Fluta_3929"/>
<evidence type="ECO:0008006" key="3">
    <source>
        <dbReference type="Google" id="ProtNLM"/>
    </source>
</evidence>
<dbReference type="InterPro" id="IPR019619">
    <property type="entry name" value="DUF2490"/>
</dbReference>
<organism evidence="1 2">
    <name type="scientific">Fluviicola taffensis (strain DSM 16823 / NCIMB 13979 / RW262)</name>
    <dbReference type="NCBI Taxonomy" id="755732"/>
    <lineage>
        <taxon>Bacteria</taxon>
        <taxon>Pseudomonadati</taxon>
        <taxon>Bacteroidota</taxon>
        <taxon>Flavobacteriia</taxon>
        <taxon>Flavobacteriales</taxon>
        <taxon>Crocinitomicaceae</taxon>
        <taxon>Fluviicola</taxon>
    </lineage>
</organism>
<accession>F2IHT4</accession>
<proteinExistence type="predicted"/>
<keyword evidence="2" id="KW-1185">Reference proteome</keyword>
<dbReference type="AlphaFoldDB" id="F2IHT4"/>
<reference evidence="2" key="2">
    <citation type="submission" date="2011-02" db="EMBL/GenBank/DDBJ databases">
        <title>The complete genome of Fluviicola taffensis DSM 16823.</title>
        <authorList>
            <consortium name="US DOE Joint Genome Institute (JGI-PGF)"/>
            <person name="Lucas S."/>
            <person name="Copeland A."/>
            <person name="Lapidus A."/>
            <person name="Bruce D."/>
            <person name="Goodwin L."/>
            <person name="Pitluck S."/>
            <person name="Kyrpides N."/>
            <person name="Mavromatis K."/>
            <person name="Ivanova N."/>
            <person name="Mikhailova N."/>
            <person name="Pagani I."/>
            <person name="Chertkov O."/>
            <person name="Detter J.C."/>
            <person name="Han C."/>
            <person name="Tapia R."/>
            <person name="Land M."/>
            <person name="Hauser L."/>
            <person name="Markowitz V."/>
            <person name="Cheng J.-F."/>
            <person name="Hugenholtz P."/>
            <person name="Woyke T."/>
            <person name="Wu D."/>
            <person name="Tindall B."/>
            <person name="Pomrenke H.G."/>
            <person name="Brambilla E."/>
            <person name="Klenk H.-P."/>
            <person name="Eisen J.A."/>
        </authorList>
    </citation>
    <scope>NUCLEOTIDE SEQUENCE [LARGE SCALE GENOMIC DNA]</scope>
    <source>
        <strain evidence="2">DSM 16823 / RW262 / RW262</strain>
    </source>
</reference>
<dbReference type="KEGG" id="fte:Fluta_3929"/>
<gene>
    <name evidence="1" type="ordered locus">Fluta_3929</name>
</gene>
<dbReference type="EMBL" id="CP002542">
    <property type="protein sequence ID" value="AEA45893.1"/>
    <property type="molecule type" value="Genomic_DNA"/>
</dbReference>
<evidence type="ECO:0000313" key="2">
    <source>
        <dbReference type="Proteomes" id="UP000007463"/>
    </source>
</evidence>
<reference evidence="1 2" key="1">
    <citation type="journal article" date="2011" name="Stand. Genomic Sci.">
        <title>Complete genome sequence of the gliding freshwater bacterium Fluviicola taffensis type strain (RW262).</title>
        <authorList>
            <person name="Woyke T."/>
            <person name="Chertkov O."/>
            <person name="Lapidus A."/>
            <person name="Nolan M."/>
            <person name="Lucas S."/>
            <person name="Del Rio T.G."/>
            <person name="Tice H."/>
            <person name="Cheng J.F."/>
            <person name="Tapia R."/>
            <person name="Han C."/>
            <person name="Goodwin L."/>
            <person name="Pitluck S."/>
            <person name="Liolios K."/>
            <person name="Pagani I."/>
            <person name="Ivanova N."/>
            <person name="Huntemann M."/>
            <person name="Mavromatis K."/>
            <person name="Mikhailova N."/>
            <person name="Pati A."/>
            <person name="Chen A."/>
            <person name="Palaniappan K."/>
            <person name="Land M."/>
            <person name="Hauser L."/>
            <person name="Brambilla E.M."/>
            <person name="Rohde M."/>
            <person name="Mwirichia R."/>
            <person name="Sikorski J."/>
            <person name="Tindall B.J."/>
            <person name="Goker M."/>
            <person name="Bristow J."/>
            <person name="Eisen J.A."/>
            <person name="Markowitz V."/>
            <person name="Hugenholtz P."/>
            <person name="Klenk H.P."/>
            <person name="Kyrpides N.C."/>
        </authorList>
    </citation>
    <scope>NUCLEOTIDE SEQUENCE [LARGE SCALE GENOMIC DNA]</scope>
    <source>
        <strain evidence="2">DSM 16823 / RW262 / RW262</strain>
    </source>
</reference>